<protein>
    <submittedName>
        <fullName evidence="1">Uncharacterized protein</fullName>
    </submittedName>
</protein>
<accession>H8GUW4</accession>
<evidence type="ECO:0000313" key="1">
    <source>
        <dbReference type="EMBL" id="AFD25481.1"/>
    </source>
</evidence>
<dbReference type="Proteomes" id="UP000007575">
    <property type="component" value="Chromosome"/>
</dbReference>
<dbReference type="STRING" id="745776.DGo_CA1554"/>
<dbReference type="AlphaFoldDB" id="H8GUW4"/>
<dbReference type="OrthoDB" id="72690at2"/>
<keyword evidence="2" id="KW-1185">Reference proteome</keyword>
<sequence>MKISADMPLKPIMDRMGAQGTSLAEAEAMRAVLARDHAGKDVTAVPEDQWLAALGQMELVKDTGNEGMR</sequence>
<dbReference type="HOGENOM" id="CLU_2768967_0_0_0"/>
<gene>
    <name evidence="1" type="ordered locus">DGo_CA1554</name>
</gene>
<dbReference type="RefSeq" id="WP_014684964.1">
    <property type="nucleotide sequence ID" value="NC_017790.1"/>
</dbReference>
<organism evidence="1 2">
    <name type="scientific">Deinococcus gobiensis (strain DSM 21396 / JCM 16679 / CGMCC 1.7299 / I-0)</name>
    <dbReference type="NCBI Taxonomy" id="745776"/>
    <lineage>
        <taxon>Bacteria</taxon>
        <taxon>Thermotogati</taxon>
        <taxon>Deinococcota</taxon>
        <taxon>Deinococci</taxon>
        <taxon>Deinococcales</taxon>
        <taxon>Deinococcaceae</taxon>
        <taxon>Deinococcus</taxon>
    </lineage>
</organism>
<dbReference type="EMBL" id="CP002191">
    <property type="protein sequence ID" value="AFD25481.1"/>
    <property type="molecule type" value="Genomic_DNA"/>
</dbReference>
<name>H8GUW4_DEIGI</name>
<dbReference type="KEGG" id="dgo:DGo_CA1554"/>
<proteinExistence type="predicted"/>
<evidence type="ECO:0000313" key="2">
    <source>
        <dbReference type="Proteomes" id="UP000007575"/>
    </source>
</evidence>
<dbReference type="PATRIC" id="fig|745776.4.peg.1596"/>
<reference evidence="1 2" key="1">
    <citation type="journal article" date="2012" name="PLoS ONE">
        <title>Genome sequence and transcriptome analysis of the radioresistant bacterium Deinococcus gobiensis: insights into the extreme environmental adaptations.</title>
        <authorList>
            <person name="Yuan M."/>
            <person name="Chen M."/>
            <person name="Zhang W."/>
            <person name="Lu W."/>
            <person name="Wang J."/>
            <person name="Yang M."/>
            <person name="Zhao P."/>
            <person name="Tang R."/>
            <person name="Li X."/>
            <person name="Hao Y."/>
            <person name="Zhou Z."/>
            <person name="Zhan Y."/>
            <person name="Yu H."/>
            <person name="Teng C."/>
            <person name="Yan Y."/>
            <person name="Ping S."/>
            <person name="Wang Y."/>
            <person name="Lin M."/>
        </authorList>
    </citation>
    <scope>NUCLEOTIDE SEQUENCE [LARGE SCALE GENOMIC DNA]</scope>
    <source>
        <strain evidence="1 2">I-0</strain>
    </source>
</reference>